<evidence type="ECO:0000313" key="1">
    <source>
        <dbReference type="EMBL" id="BAA18691.1"/>
    </source>
</evidence>
<dbReference type="AlphaFoldDB" id="P74584"/>
<dbReference type="PaxDb" id="1148-1653780"/>
<dbReference type="KEGG" id="syn:slr0667"/>
<accession>P74584</accession>
<dbReference type="InParanoid" id="P74584"/>
<proteinExistence type="predicted"/>
<name>P74584_SYNY3</name>
<dbReference type="Proteomes" id="UP000001425">
    <property type="component" value="Chromosome"/>
</dbReference>
<protein>
    <submittedName>
        <fullName evidence="1">Slr0667 protein</fullName>
    </submittedName>
</protein>
<reference evidence="1 2" key="2">
    <citation type="journal article" date="1996" name="DNA Res.">
        <title>Sequence analysis of the genome of the unicellular cyanobacterium Synechocystis sp. strain PCC6803. II. Sequence determination of the entire genome and assignment of potential protein-coding regions.</title>
        <authorList>
            <person name="Kaneko T."/>
            <person name="Sato S."/>
            <person name="Kotani H."/>
            <person name="Tanaka A."/>
            <person name="Asamizu E."/>
            <person name="Nakamura Y."/>
            <person name="Miyajima N."/>
            <person name="Hirosawa M."/>
            <person name="Sugiura M."/>
            <person name="Sasamoto S."/>
            <person name="Kimura T."/>
            <person name="Hosouchi T."/>
            <person name="Matsuno A."/>
            <person name="Muraki A."/>
            <person name="Nakazaki N."/>
            <person name="Naruo K."/>
            <person name="Okumura S."/>
            <person name="Shimpo S."/>
            <person name="Takeuchi C."/>
            <person name="Wada T."/>
            <person name="Watanabe A."/>
            <person name="Yamada M."/>
            <person name="Yasuda M."/>
            <person name="Tabata S."/>
        </authorList>
    </citation>
    <scope>NUCLEOTIDE SEQUENCE [LARGE SCALE GENOMIC DNA]</scope>
    <source>
        <strain evidence="2">ATCC 27184 / PCC 6803 / Kazusa</strain>
    </source>
</reference>
<dbReference type="EnsemblBacteria" id="BAA18691">
    <property type="protein sequence ID" value="BAA18691"/>
    <property type="gene ID" value="BAA18691"/>
</dbReference>
<organism evidence="1 2">
    <name type="scientific">Synechocystis sp. (strain ATCC 27184 / PCC 6803 / Kazusa)</name>
    <dbReference type="NCBI Taxonomy" id="1111708"/>
    <lineage>
        <taxon>Bacteria</taxon>
        <taxon>Bacillati</taxon>
        <taxon>Cyanobacteriota</taxon>
        <taxon>Cyanophyceae</taxon>
        <taxon>Synechococcales</taxon>
        <taxon>Merismopediaceae</taxon>
        <taxon>Synechocystis</taxon>
    </lineage>
</organism>
<dbReference type="PIR" id="S76779">
    <property type="entry name" value="S76779"/>
</dbReference>
<evidence type="ECO:0000313" key="2">
    <source>
        <dbReference type="Proteomes" id="UP000001425"/>
    </source>
</evidence>
<reference evidence="1 2" key="1">
    <citation type="journal article" date="1995" name="DNA Res.">
        <title>Sequence analysis of the genome of the unicellular cyanobacterium Synechocystis sp. strain PCC6803. I. Sequence features in the 1 Mb region from map positions 64% to 92% of the genome.</title>
        <authorList>
            <person name="Kaneko T."/>
            <person name="Tanaka A."/>
            <person name="Sato S."/>
            <person name="Kotani H."/>
            <person name="Sazuka T."/>
            <person name="Miyajima N."/>
            <person name="Sugiura M."/>
            <person name="Tabata S."/>
        </authorList>
    </citation>
    <scope>NUCLEOTIDE SEQUENCE [LARGE SCALE GENOMIC DNA]</scope>
    <source>
        <strain evidence="2">ATCC 27184 / PCC 6803 / Kazusa</strain>
    </source>
</reference>
<dbReference type="IntAct" id="P74584">
    <property type="interactions" value="1"/>
</dbReference>
<gene>
    <name evidence="1" type="ordered locus">slr0667</name>
</gene>
<keyword evidence="2" id="KW-1185">Reference proteome</keyword>
<sequence length="173" mass="20509">MSKKQYLKRFEDFLSEQESENNESLAIDYEEDKQKWLAKIDEFYELVQEYIHGYLEQGKIGEEWKTLQLQEDHFGEYEVKQLILKIGKKRLIFKPVGRFIVGCQGRIDLISDLGSVRFLLVPKDFDEPSTFFLGHFTPQTQWLWKIASRPPKVSYLEITEETFFQALMEVVNA</sequence>
<dbReference type="EMBL" id="BA000022">
    <property type="protein sequence ID" value="BAA18691.1"/>
    <property type="molecule type" value="Genomic_DNA"/>
</dbReference>
<dbReference type="eggNOG" id="ENOG5033958">
    <property type="taxonomic scope" value="Bacteria"/>
</dbReference>